<dbReference type="SUPFAM" id="SSF53187">
    <property type="entry name" value="Zn-dependent exopeptidases"/>
    <property type="match status" value="1"/>
</dbReference>
<reference evidence="12" key="1">
    <citation type="journal article" date="2024" name="Gigascience">
        <title>Chromosome-level genome of the poultry shaft louse Menopon gallinae provides insight into the host-switching and adaptive evolution of parasitic lice.</title>
        <authorList>
            <person name="Xu Y."/>
            <person name="Ma L."/>
            <person name="Liu S."/>
            <person name="Liang Y."/>
            <person name="Liu Q."/>
            <person name="He Z."/>
            <person name="Tian L."/>
            <person name="Duan Y."/>
            <person name="Cai W."/>
            <person name="Li H."/>
            <person name="Song F."/>
        </authorList>
    </citation>
    <scope>NUCLEOTIDE SEQUENCE</scope>
    <source>
        <strain evidence="12">Cailab_2023a</strain>
    </source>
</reference>
<keyword evidence="9" id="KW-0325">Glycoprotein</keyword>
<evidence type="ECO:0000256" key="6">
    <source>
        <dbReference type="ARBA" id="ARBA00022976"/>
    </source>
</evidence>
<keyword evidence="6" id="KW-0914">Notch signaling pathway</keyword>
<protein>
    <recommendedName>
        <fullName evidence="3">Nicastrin</fullName>
    </recommendedName>
</protein>
<comment type="subcellular location">
    <subcellularLocation>
        <location evidence="1">Membrane</location>
        <topology evidence="1">Single-pass type I membrane protein</topology>
    </subcellularLocation>
</comment>
<dbReference type="Gene3D" id="3.40.630.10">
    <property type="entry name" value="Zn peptidases"/>
    <property type="match status" value="1"/>
</dbReference>
<dbReference type="PANTHER" id="PTHR21092:SF0">
    <property type="entry name" value="NICASTRIN"/>
    <property type="match status" value="1"/>
</dbReference>
<dbReference type="GO" id="GO:0005886">
    <property type="term" value="C:plasma membrane"/>
    <property type="evidence" value="ECO:0007669"/>
    <property type="project" value="UniProtKB-ARBA"/>
</dbReference>
<evidence type="ECO:0000256" key="8">
    <source>
        <dbReference type="ARBA" id="ARBA00023136"/>
    </source>
</evidence>
<dbReference type="InterPro" id="IPR008710">
    <property type="entry name" value="Nicastrin"/>
</dbReference>
<evidence type="ECO:0000256" key="2">
    <source>
        <dbReference type="ARBA" id="ARBA00007717"/>
    </source>
</evidence>
<dbReference type="GO" id="GO:0007219">
    <property type="term" value="P:Notch signaling pathway"/>
    <property type="evidence" value="ECO:0007669"/>
    <property type="project" value="UniProtKB-KW"/>
</dbReference>
<feature type="domain" description="Nicastrin small lobe" evidence="11">
    <location>
        <begin position="39"/>
        <end position="202"/>
    </location>
</feature>
<keyword evidence="5 10" id="KW-0732">Signal</keyword>
<dbReference type="PANTHER" id="PTHR21092">
    <property type="entry name" value="NICASTRIN"/>
    <property type="match status" value="1"/>
</dbReference>
<proteinExistence type="inferred from homology"/>
<comment type="caution">
    <text evidence="12">The sequence shown here is derived from an EMBL/GenBank/DDBJ whole genome shotgun (WGS) entry which is preliminary data.</text>
</comment>
<evidence type="ECO:0000256" key="3">
    <source>
        <dbReference type="ARBA" id="ARBA00015303"/>
    </source>
</evidence>
<dbReference type="GO" id="GO:0016485">
    <property type="term" value="P:protein processing"/>
    <property type="evidence" value="ECO:0007669"/>
    <property type="project" value="InterPro"/>
</dbReference>
<comment type="similarity">
    <text evidence="2">Belongs to the nicastrin family.</text>
</comment>
<dbReference type="PROSITE" id="PS51257">
    <property type="entry name" value="PROKAR_LIPOPROTEIN"/>
    <property type="match status" value="1"/>
</dbReference>
<dbReference type="InterPro" id="IPR041084">
    <property type="entry name" value="Ncstrn_small"/>
</dbReference>
<sequence length="374" mass="41760">MAYIKTSKCLGIIIFSIFLSVSCERTKDKMYKAVNGAFCYKRLNGTAEFGCTSSRSGDTGVVHIIRNESDINWLIDEASAGPYIVVITFKYFNRNSMLRFKNSGKVSGVVLTNVNETTIAKYSPDDSCPNRNSGLDGQCDSNNPWNPAGDSLLFENLGFPVIFVDSKETLEFIEKCFETHNSHDLDQQSTRSLCSIEIVSHNIAAVDTRTCMRRKMMASNLMQLRYCDPLGDRNIFLPLFPRTKPESNRSVILVTARLDGLSMFDGDVPGAKSPVTGIVSLITTAYYLHNMTKSNPEPSAPDGNIIFLLINGESFDYIGSSRIIYEMQNNMFPYKPVPDIPEEKQSPPLQMDSIGLIVELDEIVHPQLVLSYKC</sequence>
<dbReference type="Pfam" id="PF18266">
    <property type="entry name" value="Ncstrn_small"/>
    <property type="match status" value="1"/>
</dbReference>
<evidence type="ECO:0000256" key="5">
    <source>
        <dbReference type="ARBA" id="ARBA00022729"/>
    </source>
</evidence>
<dbReference type="AlphaFoldDB" id="A0AAW2IEA8"/>
<evidence type="ECO:0000256" key="9">
    <source>
        <dbReference type="ARBA" id="ARBA00023180"/>
    </source>
</evidence>
<evidence type="ECO:0000259" key="11">
    <source>
        <dbReference type="Pfam" id="PF18266"/>
    </source>
</evidence>
<evidence type="ECO:0000313" key="12">
    <source>
        <dbReference type="EMBL" id="KAL0280580.1"/>
    </source>
</evidence>
<keyword evidence="7" id="KW-1133">Transmembrane helix</keyword>
<feature type="chain" id="PRO_5043430478" description="Nicastrin" evidence="10">
    <location>
        <begin position="24"/>
        <end position="374"/>
    </location>
</feature>
<name>A0AAW2IEA8_9NEOP</name>
<dbReference type="EMBL" id="JARGDH010000001">
    <property type="protein sequence ID" value="KAL0280580.1"/>
    <property type="molecule type" value="Genomic_DNA"/>
</dbReference>
<dbReference type="GO" id="GO:0007220">
    <property type="term" value="P:Notch receptor processing"/>
    <property type="evidence" value="ECO:0007669"/>
    <property type="project" value="TreeGrafter"/>
</dbReference>
<evidence type="ECO:0000256" key="7">
    <source>
        <dbReference type="ARBA" id="ARBA00022989"/>
    </source>
</evidence>
<evidence type="ECO:0000256" key="4">
    <source>
        <dbReference type="ARBA" id="ARBA00022692"/>
    </source>
</evidence>
<organism evidence="12">
    <name type="scientific">Menopon gallinae</name>
    <name type="common">poultry shaft louse</name>
    <dbReference type="NCBI Taxonomy" id="328185"/>
    <lineage>
        <taxon>Eukaryota</taxon>
        <taxon>Metazoa</taxon>
        <taxon>Ecdysozoa</taxon>
        <taxon>Arthropoda</taxon>
        <taxon>Hexapoda</taxon>
        <taxon>Insecta</taxon>
        <taxon>Pterygota</taxon>
        <taxon>Neoptera</taxon>
        <taxon>Paraneoptera</taxon>
        <taxon>Psocodea</taxon>
        <taxon>Troctomorpha</taxon>
        <taxon>Phthiraptera</taxon>
        <taxon>Amblycera</taxon>
        <taxon>Menoponidae</taxon>
        <taxon>Menopon</taxon>
    </lineage>
</organism>
<dbReference type="Pfam" id="PF05450">
    <property type="entry name" value="Nicastrin"/>
    <property type="match status" value="1"/>
</dbReference>
<keyword evidence="4" id="KW-0812">Transmembrane</keyword>
<evidence type="ECO:0000256" key="10">
    <source>
        <dbReference type="SAM" id="SignalP"/>
    </source>
</evidence>
<accession>A0AAW2IEA8</accession>
<feature type="signal peptide" evidence="10">
    <location>
        <begin position="1"/>
        <end position="23"/>
    </location>
</feature>
<gene>
    <name evidence="12" type="ORF">PYX00_001836</name>
</gene>
<evidence type="ECO:0000256" key="1">
    <source>
        <dbReference type="ARBA" id="ARBA00004479"/>
    </source>
</evidence>
<keyword evidence="8" id="KW-0472">Membrane</keyword>